<dbReference type="GeneID" id="83882678"/>
<keyword evidence="2" id="KW-1185">Reference proteome</keyword>
<accession>A0A0P1IHA6</accession>
<dbReference type="AlphaFoldDB" id="A0A0P1IHA6"/>
<dbReference type="STRING" id="1715693.PH7735_03705"/>
<sequence>MKKVLPILLALFGVGLGAGAGFYLKQENAEKPEDLSEECVAFEHGGLTNLTKGEEVEDSISAVDKDYAKLNNQFVIPIVQEEAVESLVLISLSIEVVSGNKDLVFEREPKLRDALLQVMFDHANMGGFKGMFTNSSNLKVLRTALLETAQKTLGDVVSDVLILDLARQEI</sequence>
<proteinExistence type="predicted"/>
<dbReference type="Proteomes" id="UP000051870">
    <property type="component" value="Unassembled WGS sequence"/>
</dbReference>
<dbReference type="RefSeq" id="WP_058312876.1">
    <property type="nucleotide sequence ID" value="NZ_CYTW01000006.1"/>
</dbReference>
<protein>
    <recommendedName>
        <fullName evidence="3">Flagellar protein FliL</fullName>
    </recommendedName>
</protein>
<gene>
    <name evidence="1" type="ORF">PH7735_03705</name>
</gene>
<evidence type="ECO:0008006" key="3">
    <source>
        <dbReference type="Google" id="ProtNLM"/>
    </source>
</evidence>
<name>A0A0P1IHA6_9RHOB</name>
<evidence type="ECO:0000313" key="2">
    <source>
        <dbReference type="Proteomes" id="UP000051870"/>
    </source>
</evidence>
<organism evidence="1 2">
    <name type="scientific">Shimia thalassica</name>
    <dbReference type="NCBI Taxonomy" id="1715693"/>
    <lineage>
        <taxon>Bacteria</taxon>
        <taxon>Pseudomonadati</taxon>
        <taxon>Pseudomonadota</taxon>
        <taxon>Alphaproteobacteria</taxon>
        <taxon>Rhodobacterales</taxon>
        <taxon>Roseobacteraceae</taxon>
    </lineage>
</organism>
<dbReference type="EMBL" id="CYTW01000006">
    <property type="protein sequence ID" value="CUK12685.1"/>
    <property type="molecule type" value="Genomic_DNA"/>
</dbReference>
<reference evidence="2" key="1">
    <citation type="submission" date="2015-09" db="EMBL/GenBank/DDBJ databases">
        <authorList>
            <person name="Rodrigo-Torres Lidia"/>
            <person name="Arahal R.David."/>
        </authorList>
    </citation>
    <scope>NUCLEOTIDE SEQUENCE [LARGE SCALE GENOMIC DNA]</scope>
    <source>
        <strain evidence="2">CECT 7735</strain>
    </source>
</reference>
<evidence type="ECO:0000313" key="1">
    <source>
        <dbReference type="EMBL" id="CUK12685.1"/>
    </source>
</evidence>